<proteinExistence type="predicted"/>
<keyword evidence="2" id="KW-1185">Reference proteome</keyword>
<protein>
    <submittedName>
        <fullName evidence="1">Uncharacterized protein</fullName>
    </submittedName>
</protein>
<dbReference type="Proteomes" id="UP001060085">
    <property type="component" value="Linkage Group LG07"/>
</dbReference>
<reference evidence="2" key="1">
    <citation type="journal article" date="2023" name="Nat. Plants">
        <title>Single-cell RNA sequencing provides a high-resolution roadmap for understanding the multicellular compartmentation of specialized metabolism.</title>
        <authorList>
            <person name="Sun S."/>
            <person name="Shen X."/>
            <person name="Li Y."/>
            <person name="Li Y."/>
            <person name="Wang S."/>
            <person name="Li R."/>
            <person name="Zhang H."/>
            <person name="Shen G."/>
            <person name="Guo B."/>
            <person name="Wei J."/>
            <person name="Xu J."/>
            <person name="St-Pierre B."/>
            <person name="Chen S."/>
            <person name="Sun C."/>
        </authorList>
    </citation>
    <scope>NUCLEOTIDE SEQUENCE [LARGE SCALE GENOMIC DNA]</scope>
</reference>
<evidence type="ECO:0000313" key="2">
    <source>
        <dbReference type="Proteomes" id="UP001060085"/>
    </source>
</evidence>
<sequence length="157" mass="18033">MDFDFTLVEIDNSPNQFPGYKTLAEMLQEDLQRPPLYTGKDMEDELESFPLQEVFGPQTTAEKSKWPQISRGISQVEQTMEENPYFERRNHGLFLDYLPLGKWHPNFLPSSAKVTSTAVWVCLPQLLVEYFNEELLTRVGSQLGRTVKVDTTTIAAE</sequence>
<gene>
    <name evidence="1" type="ORF">M9H77_32757</name>
</gene>
<name>A0ACC0A3S9_CATRO</name>
<organism evidence="1 2">
    <name type="scientific">Catharanthus roseus</name>
    <name type="common">Madagascar periwinkle</name>
    <name type="synonym">Vinca rosea</name>
    <dbReference type="NCBI Taxonomy" id="4058"/>
    <lineage>
        <taxon>Eukaryota</taxon>
        <taxon>Viridiplantae</taxon>
        <taxon>Streptophyta</taxon>
        <taxon>Embryophyta</taxon>
        <taxon>Tracheophyta</taxon>
        <taxon>Spermatophyta</taxon>
        <taxon>Magnoliopsida</taxon>
        <taxon>eudicotyledons</taxon>
        <taxon>Gunneridae</taxon>
        <taxon>Pentapetalae</taxon>
        <taxon>asterids</taxon>
        <taxon>lamiids</taxon>
        <taxon>Gentianales</taxon>
        <taxon>Apocynaceae</taxon>
        <taxon>Rauvolfioideae</taxon>
        <taxon>Vinceae</taxon>
        <taxon>Catharanthinae</taxon>
        <taxon>Catharanthus</taxon>
    </lineage>
</organism>
<accession>A0ACC0A3S9</accession>
<dbReference type="EMBL" id="CM044707">
    <property type="protein sequence ID" value="KAI5655570.1"/>
    <property type="molecule type" value="Genomic_DNA"/>
</dbReference>
<evidence type="ECO:0000313" key="1">
    <source>
        <dbReference type="EMBL" id="KAI5655570.1"/>
    </source>
</evidence>
<comment type="caution">
    <text evidence="1">The sequence shown here is derived from an EMBL/GenBank/DDBJ whole genome shotgun (WGS) entry which is preliminary data.</text>
</comment>